<protein>
    <submittedName>
        <fullName evidence="2">Uncharacterized protein</fullName>
    </submittedName>
</protein>
<keyword evidence="1" id="KW-1133">Transmembrane helix</keyword>
<keyword evidence="3" id="KW-1185">Reference proteome</keyword>
<accession>A0A9Y2NFW4</accession>
<name>A0A9Y2NFW4_9PSEU</name>
<evidence type="ECO:0000256" key="1">
    <source>
        <dbReference type="SAM" id="Phobius"/>
    </source>
</evidence>
<dbReference type="KEGG" id="amog:QRX60_28715"/>
<keyword evidence="1" id="KW-0472">Membrane</keyword>
<sequence length="60" mass="6598">MVDTTPIRPRPVPGSLREARSGRKGALLVRVAHTTDPKLIGIMYTVTAFAFFPAAISWRC</sequence>
<reference evidence="2 3" key="1">
    <citation type="submission" date="2023-06" db="EMBL/GenBank/DDBJ databases">
        <authorList>
            <person name="Oyuntsetseg B."/>
            <person name="Kim S.B."/>
        </authorList>
    </citation>
    <scope>NUCLEOTIDE SEQUENCE [LARGE SCALE GENOMIC DNA]</scope>
    <source>
        <strain evidence="2 3">4-36</strain>
    </source>
</reference>
<organism evidence="2 3">
    <name type="scientific">Amycolatopsis mongoliensis</name>
    <dbReference type="NCBI Taxonomy" id="715475"/>
    <lineage>
        <taxon>Bacteria</taxon>
        <taxon>Bacillati</taxon>
        <taxon>Actinomycetota</taxon>
        <taxon>Actinomycetes</taxon>
        <taxon>Pseudonocardiales</taxon>
        <taxon>Pseudonocardiaceae</taxon>
        <taxon>Amycolatopsis</taxon>
    </lineage>
</organism>
<gene>
    <name evidence="2" type="ORF">QRX60_28715</name>
</gene>
<dbReference type="RefSeq" id="WP_285994537.1">
    <property type="nucleotide sequence ID" value="NZ_CP127295.1"/>
</dbReference>
<dbReference type="AlphaFoldDB" id="A0A9Y2NFW4"/>
<dbReference type="EMBL" id="CP127295">
    <property type="protein sequence ID" value="WIX98052.1"/>
    <property type="molecule type" value="Genomic_DNA"/>
</dbReference>
<evidence type="ECO:0000313" key="3">
    <source>
        <dbReference type="Proteomes" id="UP001239397"/>
    </source>
</evidence>
<feature type="transmembrane region" description="Helical" evidence="1">
    <location>
        <begin position="39"/>
        <end position="58"/>
    </location>
</feature>
<keyword evidence="1" id="KW-0812">Transmembrane</keyword>
<dbReference type="Proteomes" id="UP001239397">
    <property type="component" value="Chromosome"/>
</dbReference>
<evidence type="ECO:0000313" key="2">
    <source>
        <dbReference type="EMBL" id="WIX98052.1"/>
    </source>
</evidence>
<proteinExistence type="predicted"/>